<protein>
    <submittedName>
        <fullName evidence="3">Sigma 54-interacting transcriptional regulator</fullName>
    </submittedName>
</protein>
<dbReference type="InterPro" id="IPR025662">
    <property type="entry name" value="Sigma_54_int_dom_ATP-bd_1"/>
</dbReference>
<evidence type="ECO:0000256" key="1">
    <source>
        <dbReference type="SAM" id="MobiDB-lite"/>
    </source>
</evidence>
<proteinExistence type="predicted"/>
<reference evidence="3 4" key="1">
    <citation type="submission" date="2023-12" db="EMBL/GenBank/DDBJ databases">
        <title>Genome comparison identifies genes involved in endophytic behavior of Lysinibacillus irui and provides insights into its role as a plant-growth promoting bacterium.</title>
        <authorList>
            <person name="Hilario S."/>
            <person name="Matos I."/>
            <person name="Goncalves M.F.M."/>
            <person name="Pardo C.A."/>
            <person name="Santos M.J."/>
        </authorList>
    </citation>
    <scope>NUCLEOTIDE SEQUENCE [LARGE SCALE GENOMIC DNA]</scope>
    <source>
        <strain evidence="3 4">B3</strain>
    </source>
</reference>
<feature type="domain" description="Sigma-54 factor interaction" evidence="2">
    <location>
        <begin position="1"/>
        <end position="45"/>
    </location>
</feature>
<dbReference type="PROSITE" id="PS00675">
    <property type="entry name" value="SIGMA54_INTERACT_1"/>
    <property type="match status" value="1"/>
</dbReference>
<dbReference type="InterPro" id="IPR027417">
    <property type="entry name" value="P-loop_NTPase"/>
</dbReference>
<comment type="caution">
    <text evidence="3">The sequence shown here is derived from an EMBL/GenBank/DDBJ whole genome shotgun (WGS) entry which is preliminary data.</text>
</comment>
<gene>
    <name evidence="3" type="ORF">U6C28_20575</name>
</gene>
<sequence>MKAQLEKARRSAKKNAPILLTGETGSGKDIVVQGIHNESERFTKPRLLH</sequence>
<dbReference type="RefSeq" id="WP_322823683.1">
    <property type="nucleotide sequence ID" value="NZ_JAXUHK010000017.1"/>
</dbReference>
<name>A0ABU5NRR0_9BACI</name>
<feature type="region of interest" description="Disordered" evidence="1">
    <location>
        <begin position="1"/>
        <end position="24"/>
    </location>
</feature>
<dbReference type="Gene3D" id="3.40.50.300">
    <property type="entry name" value="P-loop containing nucleotide triphosphate hydrolases"/>
    <property type="match status" value="1"/>
</dbReference>
<accession>A0ABU5NRR0</accession>
<evidence type="ECO:0000259" key="2">
    <source>
        <dbReference type="Pfam" id="PF00158"/>
    </source>
</evidence>
<dbReference type="Pfam" id="PF00158">
    <property type="entry name" value="Sigma54_activat"/>
    <property type="match status" value="1"/>
</dbReference>
<dbReference type="SUPFAM" id="SSF52540">
    <property type="entry name" value="P-loop containing nucleoside triphosphate hydrolases"/>
    <property type="match status" value="1"/>
</dbReference>
<evidence type="ECO:0000313" key="3">
    <source>
        <dbReference type="EMBL" id="MEA0978698.1"/>
    </source>
</evidence>
<organism evidence="3 4">
    <name type="scientific">Lysinibacillus irui</name>
    <dbReference type="NCBI Taxonomy" id="2998077"/>
    <lineage>
        <taxon>Bacteria</taxon>
        <taxon>Bacillati</taxon>
        <taxon>Bacillota</taxon>
        <taxon>Bacilli</taxon>
        <taxon>Bacillales</taxon>
        <taxon>Bacillaceae</taxon>
        <taxon>Lysinibacillus</taxon>
    </lineage>
</organism>
<keyword evidence="4" id="KW-1185">Reference proteome</keyword>
<dbReference type="Proteomes" id="UP001289615">
    <property type="component" value="Unassembled WGS sequence"/>
</dbReference>
<dbReference type="InterPro" id="IPR002078">
    <property type="entry name" value="Sigma_54_int"/>
</dbReference>
<evidence type="ECO:0000313" key="4">
    <source>
        <dbReference type="Proteomes" id="UP001289615"/>
    </source>
</evidence>
<dbReference type="EMBL" id="JAXUIA010000017">
    <property type="protein sequence ID" value="MEA0978698.1"/>
    <property type="molecule type" value="Genomic_DNA"/>
</dbReference>